<evidence type="ECO:0000313" key="1">
    <source>
        <dbReference type="EMBL" id="NEU97013.1"/>
    </source>
</evidence>
<dbReference type="AlphaFoldDB" id="A0A6P1BFH9"/>
<sequence>MREHPLSSLFGASHHDREGKVVHRTEGAGFGDADEAAIQDHITRDESFRRQVTVSGQIEVARQSIAREHFLSDDIFAELLVHTPFVPNELVRTFSRGFLRFFQGDFVSSLYVLTPLVESSLRHLLKADGHDVTIFDDATQTQQDRTISSLFEQMRSELDAILGPAITTDIESVFLKRPGPHIRHALAHGLLHDGDPYGPDAIYACWLVFRLCLIPLFPYRDQLRLPFDEPVPTLSA</sequence>
<keyword evidence="2" id="KW-1185">Reference proteome</keyword>
<comment type="caution">
    <text evidence="1">The sequence shown here is derived from an EMBL/GenBank/DDBJ whole genome shotgun (WGS) entry which is preliminary data.</text>
</comment>
<accession>A0A6P1BFH9</accession>
<dbReference type="Proteomes" id="UP000468531">
    <property type="component" value="Unassembled WGS sequence"/>
</dbReference>
<evidence type="ECO:0000313" key="2">
    <source>
        <dbReference type="Proteomes" id="UP000468531"/>
    </source>
</evidence>
<reference evidence="1 2" key="1">
    <citation type="journal article" date="2020" name="Arch. Microbiol.">
        <title>Bradyrhizobium uaiense sp. nov., a new highly efficient cowpea symbiont.</title>
        <authorList>
            <person name="Cabral Michel D."/>
            <person name="Azarias Guimaraes A."/>
            <person name="Martins da Costa E."/>
            <person name="Soares de Carvalho T."/>
            <person name="Balsanelli E."/>
            <person name="Willems A."/>
            <person name="Maltempi de Souza E."/>
            <person name="de Souza Moreira F.M."/>
        </authorList>
    </citation>
    <scope>NUCLEOTIDE SEQUENCE [LARGE SCALE GENOMIC DNA]</scope>
    <source>
        <strain evidence="1 2">UFLA 03-164</strain>
    </source>
</reference>
<dbReference type="EMBL" id="VKHP01000048">
    <property type="protein sequence ID" value="NEU97013.1"/>
    <property type="molecule type" value="Genomic_DNA"/>
</dbReference>
<organism evidence="1 2">
    <name type="scientific">Bradyrhizobium uaiense</name>
    <dbReference type="NCBI Taxonomy" id="2594946"/>
    <lineage>
        <taxon>Bacteria</taxon>
        <taxon>Pseudomonadati</taxon>
        <taxon>Pseudomonadota</taxon>
        <taxon>Alphaproteobacteria</taxon>
        <taxon>Hyphomicrobiales</taxon>
        <taxon>Nitrobacteraceae</taxon>
        <taxon>Bradyrhizobium</taxon>
    </lineage>
</organism>
<gene>
    <name evidence="1" type="ORF">FNJ47_14490</name>
</gene>
<proteinExistence type="predicted"/>
<evidence type="ECO:0008006" key="3">
    <source>
        <dbReference type="Google" id="ProtNLM"/>
    </source>
</evidence>
<name>A0A6P1BFH9_9BRAD</name>
<protein>
    <recommendedName>
        <fullName evidence="3">DUF4209 domain-containing protein</fullName>
    </recommendedName>
</protein>